<dbReference type="Pfam" id="PF13499">
    <property type="entry name" value="EF-hand_7"/>
    <property type="match status" value="1"/>
</dbReference>
<reference evidence="4" key="1">
    <citation type="journal article" date="2018" name="Nat. Microbiol.">
        <title>Leveraging single-cell genomics to expand the fungal tree of life.</title>
        <authorList>
            <person name="Ahrendt S.R."/>
            <person name="Quandt C.A."/>
            <person name="Ciobanu D."/>
            <person name="Clum A."/>
            <person name="Salamov A."/>
            <person name="Andreopoulos B."/>
            <person name="Cheng J.F."/>
            <person name="Woyke T."/>
            <person name="Pelin A."/>
            <person name="Henrissat B."/>
            <person name="Reynolds N.K."/>
            <person name="Benny G.L."/>
            <person name="Smith M.E."/>
            <person name="James T.Y."/>
            <person name="Grigoriev I.V."/>
        </authorList>
    </citation>
    <scope>NUCLEOTIDE SEQUENCE [LARGE SCALE GENOMIC DNA]</scope>
    <source>
        <strain evidence="4">Benny S71-1</strain>
    </source>
</reference>
<dbReference type="Gene3D" id="1.10.238.10">
    <property type="entry name" value="EF-hand"/>
    <property type="match status" value="1"/>
</dbReference>
<dbReference type="InterPro" id="IPR050230">
    <property type="entry name" value="CALM/Myosin/TropC-like"/>
</dbReference>
<dbReference type="SUPFAM" id="SSF47473">
    <property type="entry name" value="EF-hand"/>
    <property type="match status" value="1"/>
</dbReference>
<dbReference type="InterPro" id="IPR002048">
    <property type="entry name" value="EF_hand_dom"/>
</dbReference>
<accession>A0A4P9Z670</accession>
<evidence type="ECO:0000259" key="2">
    <source>
        <dbReference type="PROSITE" id="PS50222"/>
    </source>
</evidence>
<feature type="non-terminal residue" evidence="3">
    <location>
        <position position="1"/>
    </location>
</feature>
<dbReference type="GO" id="GO:0005509">
    <property type="term" value="F:calcium ion binding"/>
    <property type="evidence" value="ECO:0007669"/>
    <property type="project" value="InterPro"/>
</dbReference>
<gene>
    <name evidence="3" type="ORF">SYNPS1DRAFT_6586</name>
</gene>
<keyword evidence="1" id="KW-0677">Repeat</keyword>
<keyword evidence="4" id="KW-1185">Reference proteome</keyword>
<protein>
    <recommendedName>
        <fullName evidence="2">EF-hand domain-containing protein</fullName>
    </recommendedName>
</protein>
<dbReference type="PANTHER" id="PTHR23048:SF0">
    <property type="entry name" value="CALMODULIN LIKE 3"/>
    <property type="match status" value="1"/>
</dbReference>
<organism evidence="3 4">
    <name type="scientific">Syncephalis pseudoplumigaleata</name>
    <dbReference type="NCBI Taxonomy" id="1712513"/>
    <lineage>
        <taxon>Eukaryota</taxon>
        <taxon>Fungi</taxon>
        <taxon>Fungi incertae sedis</taxon>
        <taxon>Zoopagomycota</taxon>
        <taxon>Zoopagomycotina</taxon>
        <taxon>Zoopagomycetes</taxon>
        <taxon>Zoopagales</taxon>
        <taxon>Piptocephalidaceae</taxon>
        <taxon>Syncephalis</taxon>
    </lineage>
</organism>
<dbReference type="PROSITE" id="PS50222">
    <property type="entry name" value="EF_HAND_2"/>
    <property type="match status" value="1"/>
</dbReference>
<name>A0A4P9Z670_9FUNG</name>
<evidence type="ECO:0000256" key="1">
    <source>
        <dbReference type="ARBA" id="ARBA00022737"/>
    </source>
</evidence>
<evidence type="ECO:0000313" key="3">
    <source>
        <dbReference type="EMBL" id="RKP28055.1"/>
    </source>
</evidence>
<sequence>EDFVKGFRVFDNEGSNYISAGELRYVLTNMGEKLKDSEVDQLLRGVEKDADGNINYE</sequence>
<evidence type="ECO:0000313" key="4">
    <source>
        <dbReference type="Proteomes" id="UP000278143"/>
    </source>
</evidence>
<feature type="non-terminal residue" evidence="3">
    <location>
        <position position="57"/>
    </location>
</feature>
<dbReference type="GO" id="GO:0016460">
    <property type="term" value="C:myosin II complex"/>
    <property type="evidence" value="ECO:0007669"/>
    <property type="project" value="TreeGrafter"/>
</dbReference>
<dbReference type="InterPro" id="IPR011992">
    <property type="entry name" value="EF-hand-dom_pair"/>
</dbReference>
<proteinExistence type="predicted"/>
<dbReference type="Proteomes" id="UP000278143">
    <property type="component" value="Unassembled WGS sequence"/>
</dbReference>
<dbReference type="EMBL" id="KZ989123">
    <property type="protein sequence ID" value="RKP28055.1"/>
    <property type="molecule type" value="Genomic_DNA"/>
</dbReference>
<dbReference type="OrthoDB" id="26525at2759"/>
<feature type="domain" description="EF-hand" evidence="2">
    <location>
        <begin position="1"/>
        <end position="33"/>
    </location>
</feature>
<dbReference type="PANTHER" id="PTHR23048">
    <property type="entry name" value="MYOSIN LIGHT CHAIN 1, 3"/>
    <property type="match status" value="1"/>
</dbReference>
<dbReference type="AlphaFoldDB" id="A0A4P9Z670"/>
<dbReference type="FunFam" id="1.10.238.10:FF:000003">
    <property type="entry name" value="Calmodulin A"/>
    <property type="match status" value="1"/>
</dbReference>
<dbReference type="CDD" id="cd00051">
    <property type="entry name" value="EFh"/>
    <property type="match status" value="1"/>
</dbReference>